<accession>A0A9N8VGP3</accession>
<dbReference type="EMBL" id="CAJVPQ010000191">
    <property type="protein sequence ID" value="CAG8455255.1"/>
    <property type="molecule type" value="Genomic_DNA"/>
</dbReference>
<gene>
    <name evidence="2" type="ORF">FCALED_LOCUS1459</name>
</gene>
<reference evidence="2" key="1">
    <citation type="submission" date="2021-06" db="EMBL/GenBank/DDBJ databases">
        <authorList>
            <person name="Kallberg Y."/>
            <person name="Tangrot J."/>
            <person name="Rosling A."/>
        </authorList>
    </citation>
    <scope>NUCLEOTIDE SEQUENCE</scope>
    <source>
        <strain evidence="2">UK204</strain>
    </source>
</reference>
<proteinExistence type="predicted"/>
<dbReference type="Proteomes" id="UP000789570">
    <property type="component" value="Unassembled WGS sequence"/>
</dbReference>
<evidence type="ECO:0000313" key="2">
    <source>
        <dbReference type="EMBL" id="CAG8455255.1"/>
    </source>
</evidence>
<organism evidence="2 3">
    <name type="scientific">Funneliformis caledonium</name>
    <dbReference type="NCBI Taxonomy" id="1117310"/>
    <lineage>
        <taxon>Eukaryota</taxon>
        <taxon>Fungi</taxon>
        <taxon>Fungi incertae sedis</taxon>
        <taxon>Mucoromycota</taxon>
        <taxon>Glomeromycotina</taxon>
        <taxon>Glomeromycetes</taxon>
        <taxon>Glomerales</taxon>
        <taxon>Glomeraceae</taxon>
        <taxon>Funneliformis</taxon>
    </lineage>
</organism>
<protein>
    <submittedName>
        <fullName evidence="2">3119_t:CDS:1</fullName>
    </submittedName>
</protein>
<keyword evidence="3" id="KW-1185">Reference proteome</keyword>
<evidence type="ECO:0000256" key="1">
    <source>
        <dbReference type="SAM" id="MobiDB-lite"/>
    </source>
</evidence>
<feature type="region of interest" description="Disordered" evidence="1">
    <location>
        <begin position="36"/>
        <end position="56"/>
    </location>
</feature>
<dbReference type="AlphaFoldDB" id="A0A9N8VGP3"/>
<comment type="caution">
    <text evidence="2">The sequence shown here is derived from an EMBL/GenBank/DDBJ whole genome shotgun (WGS) entry which is preliminary data.</text>
</comment>
<dbReference type="OrthoDB" id="2414835at2759"/>
<name>A0A9N8VGP3_9GLOM</name>
<sequence length="71" mass="8266">MSYNKIERRKLGITRWKPNNQNLKKKKVIATIASISQSNTENSHQAISDKQIPTDSTNIIREVLENEWDKN</sequence>
<evidence type="ECO:0000313" key="3">
    <source>
        <dbReference type="Proteomes" id="UP000789570"/>
    </source>
</evidence>